<feature type="domain" description="BRCT" evidence="2">
    <location>
        <begin position="49"/>
        <end position="141"/>
    </location>
</feature>
<dbReference type="CDD" id="cd17731">
    <property type="entry name" value="BRCT_TopBP1_rpt2_like"/>
    <property type="match status" value="1"/>
</dbReference>
<evidence type="ECO:0000313" key="3">
    <source>
        <dbReference type="EMBL" id="KAJ3705843.1"/>
    </source>
</evidence>
<dbReference type="SUPFAM" id="SSF52113">
    <property type="entry name" value="BRCT domain"/>
    <property type="match status" value="2"/>
</dbReference>
<gene>
    <name evidence="3" type="ORF">LUZ61_009548</name>
</gene>
<sequence>MAYNGVEVITSKGCSRLLIGTRPAFCSVRSTEMMSTTSSVALLGPTDRLTDGPFHGLVICVTGLSKEARNQVMEATERLGGQYSGSLHPKCTHLVVQSSGGRKYDHAIKHGARNGLFVVTLGWFVDSVRKNVRLDESLYSIRSQGENGMPLGELNRVAFLPGSERSCIPLAAIEEAKSSKREFEVSRHIFSEDAIYMDPDISAETKSKIADAVTREGAKLLEHWFIGSKASYVICEGSRIHKYIAHSNKIVTPLWILKTVKEKSFQRLVDLSSDLAKHVAITLENTRLSKEDAGNRTTSPFSLSTKMSPSNAKPKESIEDRKKIVELAKHGVRDRRSRRMQSCQVPIHPITPTSLLDSICWSISEPTTSACAYTDSSWSEEASEQQTLSAYDTNGEPNEADLFANSLSRPLKESEKSEVVFKNHLITILFPIDRFDELGPTSRTFFSNSGFTCIQLLDYVYNFYQENMSDLEIEVAIQTDSRHADRLRSLYASSESVRQGFVSFRRVDFMGSRRSFESLKRLNGETNCNVYQLLVRA</sequence>
<organism evidence="3 4">
    <name type="scientific">Rhynchospora tenuis</name>
    <dbReference type="NCBI Taxonomy" id="198213"/>
    <lineage>
        <taxon>Eukaryota</taxon>
        <taxon>Viridiplantae</taxon>
        <taxon>Streptophyta</taxon>
        <taxon>Embryophyta</taxon>
        <taxon>Tracheophyta</taxon>
        <taxon>Spermatophyta</taxon>
        <taxon>Magnoliopsida</taxon>
        <taxon>Liliopsida</taxon>
        <taxon>Poales</taxon>
        <taxon>Cyperaceae</taxon>
        <taxon>Cyperoideae</taxon>
        <taxon>Rhynchosporeae</taxon>
        <taxon>Rhynchospora</taxon>
    </lineage>
</organism>
<evidence type="ECO:0000313" key="4">
    <source>
        <dbReference type="Proteomes" id="UP001210211"/>
    </source>
</evidence>
<accession>A0AAD5ZXL7</accession>
<dbReference type="PANTHER" id="PTHR47576">
    <property type="entry name" value="BRCT DOMAIN DNA REPAIR PROTEIN-RELATED"/>
    <property type="match status" value="1"/>
</dbReference>
<dbReference type="InterPro" id="IPR036420">
    <property type="entry name" value="BRCT_dom_sf"/>
</dbReference>
<dbReference type="Pfam" id="PF12738">
    <property type="entry name" value="PTCB-BRCT"/>
    <property type="match status" value="1"/>
</dbReference>
<keyword evidence="4" id="KW-1185">Reference proteome</keyword>
<dbReference type="Proteomes" id="UP001210211">
    <property type="component" value="Unassembled WGS sequence"/>
</dbReference>
<dbReference type="InterPro" id="IPR059215">
    <property type="entry name" value="BRCT2_TopBP1-like"/>
</dbReference>
<comment type="caution">
    <text evidence="3">The sequence shown here is derived from an EMBL/GenBank/DDBJ whole genome shotgun (WGS) entry which is preliminary data.</text>
</comment>
<proteinExistence type="predicted"/>
<dbReference type="EMBL" id="JAMRDG010000001">
    <property type="protein sequence ID" value="KAJ3705843.1"/>
    <property type="molecule type" value="Genomic_DNA"/>
</dbReference>
<protein>
    <recommendedName>
        <fullName evidence="2">BRCT domain-containing protein</fullName>
    </recommendedName>
</protein>
<feature type="compositionally biased region" description="Polar residues" evidence="1">
    <location>
        <begin position="295"/>
        <end position="311"/>
    </location>
</feature>
<dbReference type="AlphaFoldDB" id="A0AAD5ZXL7"/>
<feature type="region of interest" description="Disordered" evidence="1">
    <location>
        <begin position="291"/>
        <end position="318"/>
    </location>
</feature>
<name>A0AAD5ZXL7_9POAL</name>
<dbReference type="InterPro" id="IPR001357">
    <property type="entry name" value="BRCT_dom"/>
</dbReference>
<feature type="domain" description="BRCT" evidence="2">
    <location>
        <begin position="185"/>
        <end position="264"/>
    </location>
</feature>
<reference evidence="3 4" key="1">
    <citation type="journal article" date="2022" name="Cell">
        <title>Repeat-based holocentromeres influence genome architecture and karyotype evolution.</title>
        <authorList>
            <person name="Hofstatter P.G."/>
            <person name="Thangavel G."/>
            <person name="Lux T."/>
            <person name="Neumann P."/>
            <person name="Vondrak T."/>
            <person name="Novak P."/>
            <person name="Zhang M."/>
            <person name="Costa L."/>
            <person name="Castellani M."/>
            <person name="Scott A."/>
            <person name="Toegelov H."/>
            <person name="Fuchs J."/>
            <person name="Mata-Sucre Y."/>
            <person name="Dias Y."/>
            <person name="Vanzela A.L.L."/>
            <person name="Huettel B."/>
            <person name="Almeida C.C.S."/>
            <person name="Simkova H."/>
            <person name="Souza G."/>
            <person name="Pedrosa-Harand A."/>
            <person name="Macas J."/>
            <person name="Mayer K.F.X."/>
            <person name="Houben A."/>
            <person name="Marques A."/>
        </authorList>
    </citation>
    <scope>NUCLEOTIDE SEQUENCE [LARGE SCALE GENOMIC DNA]</scope>
    <source>
        <strain evidence="3">RhyTen1mFocal</strain>
    </source>
</reference>
<evidence type="ECO:0000259" key="2">
    <source>
        <dbReference type="PROSITE" id="PS50172"/>
    </source>
</evidence>
<dbReference type="Gene3D" id="3.40.50.10190">
    <property type="entry name" value="BRCT domain"/>
    <property type="match status" value="2"/>
</dbReference>
<evidence type="ECO:0000256" key="1">
    <source>
        <dbReference type="SAM" id="MobiDB-lite"/>
    </source>
</evidence>
<dbReference type="SMART" id="SM00292">
    <property type="entry name" value="BRCT"/>
    <property type="match status" value="2"/>
</dbReference>
<dbReference type="PROSITE" id="PS50172">
    <property type="entry name" value="BRCT"/>
    <property type="match status" value="2"/>
</dbReference>
<dbReference type="PANTHER" id="PTHR47576:SF2">
    <property type="entry name" value="BRCT DOMAIN DNA REPAIR PROTEIN-RELATED"/>
    <property type="match status" value="1"/>
</dbReference>